<proteinExistence type="predicted"/>
<organism evidence="1 2">
    <name type="scientific">Mycobacterium marinum</name>
    <dbReference type="NCBI Taxonomy" id="1781"/>
    <lineage>
        <taxon>Bacteria</taxon>
        <taxon>Bacillati</taxon>
        <taxon>Actinomycetota</taxon>
        <taxon>Actinomycetes</taxon>
        <taxon>Mycobacteriales</taxon>
        <taxon>Mycobacteriaceae</taxon>
        <taxon>Mycobacterium</taxon>
        <taxon>Mycobacterium ulcerans group</taxon>
    </lineage>
</organism>
<protein>
    <submittedName>
        <fullName evidence="1">Uncharacterized protein</fullName>
    </submittedName>
</protein>
<name>A0A3E2N311_MYCMR</name>
<dbReference type="AlphaFoldDB" id="A0A3E2N311"/>
<comment type="caution">
    <text evidence="1">The sequence shown here is derived from an EMBL/GenBank/DDBJ whole genome shotgun (WGS) entry which is preliminary data.</text>
</comment>
<evidence type="ECO:0000313" key="1">
    <source>
        <dbReference type="EMBL" id="RFZ47930.1"/>
    </source>
</evidence>
<dbReference type="Proteomes" id="UP000257451">
    <property type="component" value="Unassembled WGS sequence"/>
</dbReference>
<evidence type="ECO:0000313" key="2">
    <source>
        <dbReference type="Proteomes" id="UP000257451"/>
    </source>
</evidence>
<reference evidence="1 2" key="1">
    <citation type="journal article" date="2018" name="Sci. Rep.">
        <title>Extensive genomic diversity among Mycobacterium marinum strains revealed by whole genome sequencing.</title>
        <authorList>
            <person name="Das S."/>
            <person name="Pettersson B.M."/>
            <person name="Behra P.R."/>
            <person name="Mallick A."/>
            <person name="Cheramie M."/>
            <person name="Ramesh M."/>
            <person name="Shirreff L."/>
            <person name="DuCote T."/>
            <person name="Dasgupta S."/>
            <person name="Ennis D.G."/>
            <person name="Kirsebom L.A."/>
        </authorList>
    </citation>
    <scope>NUCLEOTIDE SEQUENCE [LARGE SCALE GENOMIC DNA]</scope>
    <source>
        <strain evidence="1 2">Davis1</strain>
    </source>
</reference>
<sequence length="102" mass="10992">MSVGRPVHDAAVVAVRAHAAHPAHQCARLQVCVQQFSDAWRRRVGMHHDGAEGRRAGNAEWQGADPVRLVHAAQWVFGPPPGFHVHDGVDADGGAVLEVVDR</sequence>
<dbReference type="EMBL" id="PEDF01000011">
    <property type="protein sequence ID" value="RFZ47930.1"/>
    <property type="molecule type" value="Genomic_DNA"/>
</dbReference>
<gene>
    <name evidence="1" type="ORF">DAVIS_00106</name>
</gene>
<accession>A0A3E2N311</accession>